<evidence type="ECO:0000256" key="1">
    <source>
        <dbReference type="SAM" id="MobiDB-lite"/>
    </source>
</evidence>
<dbReference type="RefSeq" id="WP_101777855.1">
    <property type="nucleotide sequence ID" value="NZ_CABFNB010000116.1"/>
</dbReference>
<gene>
    <name evidence="3" type="ORF">BMJ33_01700</name>
    <name evidence="4" type="ORF">EMEDMD4_490130</name>
</gene>
<dbReference type="Proteomes" id="UP001190825">
    <property type="component" value="Unassembled WGS sequence"/>
</dbReference>
<organism evidence="4">
    <name type="scientific">Sinorhizobium medicae</name>
    <dbReference type="NCBI Taxonomy" id="110321"/>
    <lineage>
        <taxon>Bacteria</taxon>
        <taxon>Pseudomonadati</taxon>
        <taxon>Pseudomonadota</taxon>
        <taxon>Alphaproteobacteria</taxon>
        <taxon>Hyphomicrobiales</taxon>
        <taxon>Rhizobiaceae</taxon>
        <taxon>Sinorhizobium/Ensifer group</taxon>
        <taxon>Sinorhizobium</taxon>
    </lineage>
</organism>
<evidence type="ECO:0000256" key="2">
    <source>
        <dbReference type="SAM" id="SignalP"/>
    </source>
</evidence>
<feature type="region of interest" description="Disordered" evidence="1">
    <location>
        <begin position="167"/>
        <end position="197"/>
    </location>
</feature>
<evidence type="ECO:0000313" key="3">
    <source>
        <dbReference type="EMBL" id="PLU09136.1"/>
    </source>
</evidence>
<protein>
    <submittedName>
        <fullName evidence="4">Uncharacterized protein</fullName>
    </submittedName>
</protein>
<dbReference type="EMBL" id="NBUC01000011">
    <property type="protein sequence ID" value="PLU09136.1"/>
    <property type="molecule type" value="Genomic_DNA"/>
</dbReference>
<proteinExistence type="predicted"/>
<evidence type="ECO:0000313" key="5">
    <source>
        <dbReference type="Proteomes" id="UP001190825"/>
    </source>
</evidence>
<evidence type="ECO:0000313" key="4">
    <source>
        <dbReference type="EMBL" id="VTZ63203.1"/>
    </source>
</evidence>
<feature type="compositionally biased region" description="Basic and acidic residues" evidence="1">
    <location>
        <begin position="180"/>
        <end position="191"/>
    </location>
</feature>
<keyword evidence="5" id="KW-1185">Reference proteome</keyword>
<reference evidence="3 5" key="2">
    <citation type="journal article" date="2018" name="FEMS Microbiol. Ecol.">
        <title>Co-invading symbiotic mutualists of Medicago polymorpha retain high ancestral diversity and contain diverse accessory genomes.</title>
        <authorList>
            <person name="Porter S.S."/>
            <person name="Faber-Hammond J.J."/>
            <person name="Friesen M.L."/>
        </authorList>
    </citation>
    <scope>NUCLEOTIDE SEQUENCE [LARGE SCALE GENOMIC DNA]</scope>
    <source>
        <strain evidence="3 5">Str16</strain>
    </source>
</reference>
<feature type="compositionally biased region" description="Polar residues" evidence="1">
    <location>
        <begin position="167"/>
        <end position="177"/>
    </location>
</feature>
<sequence>MHEGASALIFGGLLLAAPVCAAQTIPWKDVNGWSVLIDPSTGNGCFISTMYEDGTILRLGFNFFQSQTKIYLALGNSDWKSLEVGKDYPVQIQFDRNPVWHATVQGIDFGGINFLSVSTTDTNFAEEFSRKLGMRATFNGREVAAFGLKGSARAVTEMINCQESVNAAASARSTPQSPKDPFEAVPDKKNANDPFEL</sequence>
<feature type="chain" id="PRO_5021213034" evidence="2">
    <location>
        <begin position="22"/>
        <end position="197"/>
    </location>
</feature>
<feature type="signal peptide" evidence="2">
    <location>
        <begin position="1"/>
        <end position="21"/>
    </location>
</feature>
<accession>A0A508X5W4</accession>
<dbReference type="Proteomes" id="UP000507954">
    <property type="component" value="Unassembled WGS sequence"/>
</dbReference>
<dbReference type="AlphaFoldDB" id="A0A508X5W4"/>
<reference evidence="4" key="3">
    <citation type="submission" date="2019-06" db="EMBL/GenBank/DDBJ databases">
        <authorList>
            <person name="Le Quere A."/>
            <person name="Colella S."/>
        </authorList>
    </citation>
    <scope>NUCLEOTIDE SEQUENCE</scope>
    <source>
        <strain evidence="4">EmedicaeMD41</strain>
    </source>
</reference>
<keyword evidence="2" id="KW-0732">Signal</keyword>
<name>A0A508X5W4_9HYPH</name>
<dbReference type="EMBL" id="CABFNB010000116">
    <property type="protein sequence ID" value="VTZ63203.1"/>
    <property type="molecule type" value="Genomic_DNA"/>
</dbReference>
<reference evidence="3" key="1">
    <citation type="submission" date="2017-04" db="EMBL/GenBank/DDBJ databases">
        <authorList>
            <person name="Porter S."/>
            <person name="Friesen M.L."/>
            <person name="Faber-Hammond J."/>
        </authorList>
    </citation>
    <scope>NUCLEOTIDE SEQUENCE</scope>
    <source>
        <strain evidence="3">Str16</strain>
    </source>
</reference>